<dbReference type="EMBL" id="JASBWS010000083">
    <property type="protein sequence ID" value="KAJ9099477.1"/>
    <property type="molecule type" value="Genomic_DNA"/>
</dbReference>
<comment type="caution">
    <text evidence="1">The sequence shown here is derived from an EMBL/GenBank/DDBJ whole genome shotgun (WGS) entry which is preliminary data.</text>
</comment>
<proteinExistence type="predicted"/>
<accession>A0ACC2VKM6</accession>
<organism evidence="1 2">
    <name type="scientific">Naganishia adeliensis</name>
    <dbReference type="NCBI Taxonomy" id="92952"/>
    <lineage>
        <taxon>Eukaryota</taxon>
        <taxon>Fungi</taxon>
        <taxon>Dikarya</taxon>
        <taxon>Basidiomycota</taxon>
        <taxon>Agaricomycotina</taxon>
        <taxon>Tremellomycetes</taxon>
        <taxon>Filobasidiales</taxon>
        <taxon>Filobasidiaceae</taxon>
        <taxon>Naganishia</taxon>
    </lineage>
</organism>
<name>A0ACC2VKM6_9TREE</name>
<keyword evidence="2" id="KW-1185">Reference proteome</keyword>
<dbReference type="Proteomes" id="UP001230649">
    <property type="component" value="Unassembled WGS sequence"/>
</dbReference>
<reference evidence="1" key="1">
    <citation type="submission" date="2023-04" db="EMBL/GenBank/DDBJ databases">
        <title>Draft Genome sequencing of Naganishia species isolated from polar environments using Oxford Nanopore Technology.</title>
        <authorList>
            <person name="Leo P."/>
            <person name="Venkateswaran K."/>
        </authorList>
    </citation>
    <scope>NUCLEOTIDE SEQUENCE</scope>
    <source>
        <strain evidence="1">MNA-CCFEE 5262</strain>
    </source>
</reference>
<gene>
    <name evidence="1" type="ORF">QFC20_005688</name>
</gene>
<evidence type="ECO:0000313" key="2">
    <source>
        <dbReference type="Proteomes" id="UP001230649"/>
    </source>
</evidence>
<protein>
    <submittedName>
        <fullName evidence="1">Uncharacterized protein</fullName>
    </submittedName>
</protein>
<evidence type="ECO:0000313" key="1">
    <source>
        <dbReference type="EMBL" id="KAJ9099477.1"/>
    </source>
</evidence>
<sequence length="351" mass="40245">MLSPIPSNTPISDLPLAIASMSLGRAWVHDLEGKLDAAGRAGYHGIEMYWEDLVYTAKRFDPMATETSQHAILQAAEWVKEICDRNDLQVLVVQPLLNYEGTLDELTHAKQIVKLHLMFKVAKILDTDLIQIPSQMLTDGTTGDFDSIVADMKEVAILGLQQQPPIRMVYEAMAWGAHIDTWEDIWKVVQAVELPNFGILFDTFQIIGRVWGDPTSRDMKVPNADKAMAETLERMRCTPGLVEKIFYIQLSDVEHLREPLSESHPVWKDDMPPRMQWSRNYRTFPCEEGNCLTPLTETVRTWFHDMGWRGWVSMEVFNKSMEASGQEVPRVHAERGTKSWHRLLKEVERIQ</sequence>